<name>C0CQD1_BLAHS</name>
<evidence type="ECO:0000313" key="2">
    <source>
        <dbReference type="Proteomes" id="UP000003100"/>
    </source>
</evidence>
<sequence>MDFTEIHTRVCPKDQSEVTLTILYTKATCSRVSDKIQRFRCSRDSSCEDCREDYED</sequence>
<protein>
    <submittedName>
        <fullName evidence="1">Uncharacterized protein</fullName>
    </submittedName>
</protein>
<dbReference type="AlphaFoldDB" id="C0CQD1"/>
<organism evidence="1 2">
    <name type="scientific">Blautia hydrogenotrophica (strain DSM 10507 / JCM 14656 / S5a33)</name>
    <name type="common">Ruminococcus hydrogenotrophicus</name>
    <dbReference type="NCBI Taxonomy" id="476272"/>
    <lineage>
        <taxon>Bacteria</taxon>
        <taxon>Bacillati</taxon>
        <taxon>Bacillota</taxon>
        <taxon>Clostridia</taxon>
        <taxon>Lachnospirales</taxon>
        <taxon>Lachnospiraceae</taxon>
        <taxon>Blautia</taxon>
    </lineage>
</organism>
<dbReference type="RefSeq" id="WP_005950992.1">
    <property type="nucleotide sequence ID" value="NZ_CP136423.1"/>
</dbReference>
<dbReference type="Proteomes" id="UP000003100">
    <property type="component" value="Unassembled WGS sequence"/>
</dbReference>
<reference evidence="1 2" key="2">
    <citation type="submission" date="2009-02" db="EMBL/GenBank/DDBJ databases">
        <title>Draft genome sequence of Blautia hydrogenotrophica DSM 10507 (Ruminococcus hydrogenotrophicus DSM 10507).</title>
        <authorList>
            <person name="Sudarsanam P."/>
            <person name="Ley R."/>
            <person name="Guruge J."/>
            <person name="Turnbaugh P.J."/>
            <person name="Mahowald M."/>
            <person name="Liep D."/>
            <person name="Gordon J."/>
        </authorList>
    </citation>
    <scope>NUCLEOTIDE SEQUENCE [LARGE SCALE GENOMIC DNA]</scope>
    <source>
        <strain evidence="2">DSM 10507 / JCM 14656 / S5a33</strain>
    </source>
</reference>
<keyword evidence="2" id="KW-1185">Reference proteome</keyword>
<dbReference type="HOGENOM" id="CLU_3005000_0_0_9"/>
<dbReference type="GeneID" id="86822388"/>
<evidence type="ECO:0000313" key="1">
    <source>
        <dbReference type="EMBL" id="EEG48026.1"/>
    </source>
</evidence>
<accession>C0CQD1</accession>
<dbReference type="EMBL" id="ACBZ01000166">
    <property type="protein sequence ID" value="EEG48026.1"/>
    <property type="molecule type" value="Genomic_DNA"/>
</dbReference>
<reference evidence="1 2" key="1">
    <citation type="submission" date="2009-01" db="EMBL/GenBank/DDBJ databases">
        <authorList>
            <person name="Fulton L."/>
            <person name="Clifton S."/>
            <person name="Fulton B."/>
            <person name="Xu J."/>
            <person name="Minx P."/>
            <person name="Pepin K.H."/>
            <person name="Johnson M."/>
            <person name="Bhonagiri V."/>
            <person name="Nash W.E."/>
            <person name="Mardis E.R."/>
            <person name="Wilson R.K."/>
        </authorList>
    </citation>
    <scope>NUCLEOTIDE SEQUENCE [LARGE SCALE GENOMIC DNA]</scope>
    <source>
        <strain evidence="2">DSM 10507 / JCM 14656 / S5a33</strain>
    </source>
</reference>
<gene>
    <name evidence="1" type="ORF">RUMHYD_03084</name>
</gene>
<comment type="caution">
    <text evidence="1">The sequence shown here is derived from an EMBL/GenBank/DDBJ whole genome shotgun (WGS) entry which is preliminary data.</text>
</comment>
<dbReference type="PATRIC" id="fig|476272.21.peg.1217"/>
<proteinExistence type="predicted"/>